<reference evidence="4" key="1">
    <citation type="submission" date="2016-06" db="UniProtKB">
        <authorList>
            <consortium name="WormBaseParasite"/>
        </authorList>
    </citation>
    <scope>IDENTIFICATION</scope>
</reference>
<dbReference type="EMBL" id="UZAM01008589">
    <property type="protein sequence ID" value="VDP05551.1"/>
    <property type="molecule type" value="Genomic_DNA"/>
</dbReference>
<dbReference type="WBParaSite" id="SBAD_0000504801-mRNA-1">
    <property type="protein sequence ID" value="SBAD_0000504801-mRNA-1"/>
    <property type="gene ID" value="SBAD_0000504801"/>
</dbReference>
<gene>
    <name evidence="2" type="ORF">SBAD_LOCUS4850</name>
</gene>
<dbReference type="Proteomes" id="UP000270296">
    <property type="component" value="Unassembled WGS sequence"/>
</dbReference>
<evidence type="ECO:0000313" key="4">
    <source>
        <dbReference type="WBParaSite" id="SBAD_0000504801-mRNA-1"/>
    </source>
</evidence>
<sequence length="82" mass="8693">MCVASLKLMASNASPFSLYVNDISVPAAKTTMRKHVCGGTGRPDRIGSDRIGSDRIGSDRIGSDRIKSDGTRPDPVESNPTT</sequence>
<evidence type="ECO:0000313" key="2">
    <source>
        <dbReference type="EMBL" id="VDP05551.1"/>
    </source>
</evidence>
<name>A0A183IMK4_9BILA</name>
<dbReference type="AlphaFoldDB" id="A0A183IMK4"/>
<feature type="compositionally biased region" description="Basic and acidic residues" evidence="1">
    <location>
        <begin position="42"/>
        <end position="75"/>
    </location>
</feature>
<protein>
    <submittedName>
        <fullName evidence="2 4">Uncharacterized protein</fullName>
    </submittedName>
</protein>
<keyword evidence="3" id="KW-1185">Reference proteome</keyword>
<evidence type="ECO:0000313" key="3">
    <source>
        <dbReference type="Proteomes" id="UP000270296"/>
    </source>
</evidence>
<reference evidence="2 3" key="2">
    <citation type="submission" date="2018-11" db="EMBL/GenBank/DDBJ databases">
        <authorList>
            <consortium name="Pathogen Informatics"/>
        </authorList>
    </citation>
    <scope>NUCLEOTIDE SEQUENCE [LARGE SCALE GENOMIC DNA]</scope>
</reference>
<proteinExistence type="predicted"/>
<evidence type="ECO:0000256" key="1">
    <source>
        <dbReference type="SAM" id="MobiDB-lite"/>
    </source>
</evidence>
<accession>A0A183IMK4</accession>
<feature type="region of interest" description="Disordered" evidence="1">
    <location>
        <begin position="34"/>
        <end position="82"/>
    </location>
</feature>
<organism evidence="4">
    <name type="scientific">Soboliphyme baturini</name>
    <dbReference type="NCBI Taxonomy" id="241478"/>
    <lineage>
        <taxon>Eukaryota</taxon>
        <taxon>Metazoa</taxon>
        <taxon>Ecdysozoa</taxon>
        <taxon>Nematoda</taxon>
        <taxon>Enoplea</taxon>
        <taxon>Dorylaimia</taxon>
        <taxon>Dioctophymatida</taxon>
        <taxon>Dioctophymatoidea</taxon>
        <taxon>Soboliphymatidae</taxon>
        <taxon>Soboliphyme</taxon>
    </lineage>
</organism>